<evidence type="ECO:0000313" key="2">
    <source>
        <dbReference type="EMBL" id="TGO58786.1"/>
    </source>
</evidence>
<reference evidence="2 3" key="1">
    <citation type="submission" date="2017-12" db="EMBL/GenBank/DDBJ databases">
        <title>Comparative genomics of Botrytis spp.</title>
        <authorList>
            <person name="Valero-Jimenez C.A."/>
            <person name="Tapia P."/>
            <person name="Veloso J."/>
            <person name="Silva-Moreno E."/>
            <person name="Staats M."/>
            <person name="Valdes J.H."/>
            <person name="Van Kan J.A.L."/>
        </authorList>
    </citation>
    <scope>NUCLEOTIDE SEQUENCE [LARGE SCALE GENOMIC DNA]</scope>
    <source>
        <strain evidence="2 3">MUCL11595</strain>
    </source>
</reference>
<dbReference type="AlphaFoldDB" id="A0A4Z1IBI8"/>
<evidence type="ECO:0000256" key="1">
    <source>
        <dbReference type="SAM" id="MobiDB-lite"/>
    </source>
</evidence>
<protein>
    <submittedName>
        <fullName evidence="2">Uncharacterized protein</fullName>
    </submittedName>
</protein>
<accession>A0A4Z1IBI8</accession>
<organism evidence="2 3">
    <name type="scientific">Botryotinia convoluta</name>
    <dbReference type="NCBI Taxonomy" id="54673"/>
    <lineage>
        <taxon>Eukaryota</taxon>
        <taxon>Fungi</taxon>
        <taxon>Dikarya</taxon>
        <taxon>Ascomycota</taxon>
        <taxon>Pezizomycotina</taxon>
        <taxon>Leotiomycetes</taxon>
        <taxon>Helotiales</taxon>
        <taxon>Sclerotiniaceae</taxon>
        <taxon>Botryotinia</taxon>
    </lineage>
</organism>
<proteinExistence type="predicted"/>
<dbReference type="Proteomes" id="UP000297527">
    <property type="component" value="Unassembled WGS sequence"/>
</dbReference>
<keyword evidence="3" id="KW-1185">Reference proteome</keyword>
<feature type="region of interest" description="Disordered" evidence="1">
    <location>
        <begin position="1"/>
        <end position="68"/>
    </location>
</feature>
<gene>
    <name evidence="2" type="ORF">BCON_0051g00260</name>
</gene>
<comment type="caution">
    <text evidence="2">The sequence shown here is derived from an EMBL/GenBank/DDBJ whole genome shotgun (WGS) entry which is preliminary data.</text>
</comment>
<evidence type="ECO:0000313" key="3">
    <source>
        <dbReference type="Proteomes" id="UP000297527"/>
    </source>
</evidence>
<dbReference type="EMBL" id="PQXN01000051">
    <property type="protein sequence ID" value="TGO58786.1"/>
    <property type="molecule type" value="Genomic_DNA"/>
</dbReference>
<feature type="compositionally biased region" description="Basic and acidic residues" evidence="1">
    <location>
        <begin position="32"/>
        <end position="68"/>
    </location>
</feature>
<sequence length="68" mass="7607">MFRRRQILPQPARSQKRRYGVPVIEPGAGSKRAHDDTARMLVSEERGRGGEGSEVFRGRVDDEGPGRS</sequence>
<name>A0A4Z1IBI8_9HELO</name>